<proteinExistence type="predicted"/>
<evidence type="ECO:0000256" key="8">
    <source>
        <dbReference type="SAM" id="MobiDB-lite"/>
    </source>
</evidence>
<feature type="transmembrane region" description="Helical" evidence="9">
    <location>
        <begin position="66"/>
        <end position="86"/>
    </location>
</feature>
<dbReference type="STRING" id="121845.A0A3Q0JAR1"/>
<keyword evidence="7 9" id="KW-0472">Membrane</keyword>
<feature type="transmembrane region" description="Helical" evidence="9">
    <location>
        <begin position="355"/>
        <end position="376"/>
    </location>
</feature>
<dbReference type="Proteomes" id="UP000079169">
    <property type="component" value="Unplaced"/>
</dbReference>
<dbReference type="PROSITE" id="PS50850">
    <property type="entry name" value="MFS"/>
    <property type="match status" value="1"/>
</dbReference>
<evidence type="ECO:0000256" key="5">
    <source>
        <dbReference type="ARBA" id="ARBA00022692"/>
    </source>
</evidence>
<feature type="domain" description="Major facilitator superfamily (MFS) profile" evidence="10">
    <location>
        <begin position="24"/>
        <end position="522"/>
    </location>
</feature>
<feature type="transmembrane region" description="Helical" evidence="9">
    <location>
        <begin position="319"/>
        <end position="340"/>
    </location>
</feature>
<dbReference type="GeneID" id="103515606"/>
<accession>A0A3Q0JAR1</accession>
<evidence type="ECO:0000259" key="10">
    <source>
        <dbReference type="PROSITE" id="PS50850"/>
    </source>
</evidence>
<dbReference type="GO" id="GO:0005886">
    <property type="term" value="C:plasma membrane"/>
    <property type="evidence" value="ECO:0007669"/>
    <property type="project" value="UniProtKB-SubCell"/>
</dbReference>
<evidence type="ECO:0000256" key="4">
    <source>
        <dbReference type="ARBA" id="ARBA00022597"/>
    </source>
</evidence>
<evidence type="ECO:0000256" key="9">
    <source>
        <dbReference type="SAM" id="Phobius"/>
    </source>
</evidence>
<dbReference type="AlphaFoldDB" id="A0A3Q0JAR1"/>
<evidence type="ECO:0000256" key="2">
    <source>
        <dbReference type="ARBA" id="ARBA00022448"/>
    </source>
</evidence>
<evidence type="ECO:0000256" key="7">
    <source>
        <dbReference type="ARBA" id="ARBA00023136"/>
    </source>
</evidence>
<dbReference type="InterPro" id="IPR050549">
    <property type="entry name" value="MFS_Trehalose_Transporter"/>
</dbReference>
<dbReference type="KEGG" id="dci:103515606"/>
<keyword evidence="3" id="KW-1003">Cell membrane</keyword>
<dbReference type="FunFam" id="1.20.1250.20:FF:000218">
    <property type="entry name" value="facilitated trehalose transporter Tret1"/>
    <property type="match status" value="1"/>
</dbReference>
<dbReference type="Pfam" id="PF00083">
    <property type="entry name" value="Sugar_tr"/>
    <property type="match status" value="1"/>
</dbReference>
<feature type="transmembrane region" description="Helical" evidence="9">
    <location>
        <begin position="152"/>
        <end position="171"/>
    </location>
</feature>
<keyword evidence="6 9" id="KW-1133">Transmembrane helix</keyword>
<dbReference type="Pfam" id="PF07690">
    <property type="entry name" value="MFS_1"/>
    <property type="match status" value="1"/>
</dbReference>
<protein>
    <submittedName>
        <fullName evidence="12">Uncharacterized protein LOC103515606</fullName>
    </submittedName>
</protein>
<dbReference type="InterPro" id="IPR011701">
    <property type="entry name" value="MFS"/>
</dbReference>
<dbReference type="PROSITE" id="PS00216">
    <property type="entry name" value="SUGAR_TRANSPORT_1"/>
    <property type="match status" value="2"/>
</dbReference>
<feature type="transmembrane region" description="Helical" evidence="9">
    <location>
        <begin position="765"/>
        <end position="784"/>
    </location>
</feature>
<dbReference type="InterPro" id="IPR036259">
    <property type="entry name" value="MFS_trans_sf"/>
</dbReference>
<comment type="subcellular location">
    <subcellularLocation>
        <location evidence="1">Cell membrane</location>
        <topology evidence="1">Multi-pass membrane protein</topology>
    </subcellularLocation>
</comment>
<dbReference type="CDD" id="cd17358">
    <property type="entry name" value="MFS_GLUT6_8_Class3_like"/>
    <property type="match status" value="1"/>
</dbReference>
<sequence>MPDEGDPDKGPTQPEGRKLNQYLATVIVAFGPFCVGTGLAWTSPVLPMLTEPPSVIGTVVSSGEASLIGALMPIGAIFGAPAGTFADKFGRKPVILAFCFPYILSWLLILFAQNIYMLFVARFIAGVGTGGAGHRNGLADRPFADKFGRKPVILAFCFPYILSWLLILFAQNIYMLFVARFIAGVGTGGLCAIIPMFIGEIAESSIRGALGSFFQMFLTLGVLYVYCLGLSTYTVIAIGCLVLPILLFILLFLIVPETPIFLMKSGKPEKAEVSLRYYRGAQYDVATELAAIQKEIDAASEKKATFSDLFSSRANLRGLIVSLGLMIFQQFSGVNTVIFYSNDIFKSAGSTLDPSISAIIVGVVQCIVTGLSVVLVDKAGRRLLLLLSVIIMGLCLGVLGFYFFLKNSGSDVSSIAFLPLISVIMFIVMFSLGFGPIPWMMVGELFAAESRGEITNMYAMTKIRGAKSWGSGAFIENRPLGQGPKKASNGSFYSSGTTKLLVGTQDGFITVWAGSSLLKHADVPIDSSHRKTFVKEIRLPRAKEDWNELTYVLLTLKCIYKKLSYYVKHKPCLTTPMPVEKLRRVSQASIRYKNIAKNFGCPLCNLSCSAFIALWRHMRMKHNLNIGSSVPRRVYTTPAKIEENPEPFGRSHREENPGEKLEYDEGRKREYEEGRKQEYEEDKAVDYEEMEGNGEERETVEDYGKGRMEDYGKDRGEERGEDYGRDRMGDYRKEREEDYGKDRMKDYGKYRENEGEAERFLRPDYGALGSFFQMFLTLGVLYVYCLGLSTYTVIAIGCLVIPILLCSAFIALWRHMRMKHNLNIGSSVPRRVYTTPAKIEENPEPSGRSVKGTVCCVVGTVFTFMVVPETKGKTLAQIQRELGGEK</sequence>
<evidence type="ECO:0000256" key="3">
    <source>
        <dbReference type="ARBA" id="ARBA00022475"/>
    </source>
</evidence>
<feature type="transmembrane region" description="Helical" evidence="9">
    <location>
        <begin position="177"/>
        <end position="197"/>
    </location>
</feature>
<feature type="transmembrane region" description="Helical" evidence="9">
    <location>
        <begin position="93"/>
        <end position="109"/>
    </location>
</feature>
<dbReference type="GO" id="GO:0051119">
    <property type="term" value="F:sugar transmembrane transporter activity"/>
    <property type="evidence" value="ECO:0007669"/>
    <property type="project" value="InterPro"/>
</dbReference>
<keyword evidence="2" id="KW-0813">Transport</keyword>
<feature type="transmembrane region" description="Helical" evidence="9">
    <location>
        <begin position="383"/>
        <end position="405"/>
    </location>
</feature>
<feature type="transmembrane region" description="Helical" evidence="9">
    <location>
        <begin position="232"/>
        <end position="255"/>
    </location>
</feature>
<evidence type="ECO:0000256" key="6">
    <source>
        <dbReference type="ARBA" id="ARBA00022989"/>
    </source>
</evidence>
<dbReference type="PRINTS" id="PR00171">
    <property type="entry name" value="SUGRTRNSPORT"/>
</dbReference>
<name>A0A3Q0JAR1_DIACI</name>
<keyword evidence="5 9" id="KW-0812">Transmembrane</keyword>
<dbReference type="PROSITE" id="PS00217">
    <property type="entry name" value="SUGAR_TRANSPORT_2"/>
    <property type="match status" value="1"/>
</dbReference>
<dbReference type="PROSITE" id="PS00028">
    <property type="entry name" value="ZINC_FINGER_C2H2_1"/>
    <property type="match status" value="1"/>
</dbReference>
<feature type="compositionally biased region" description="Basic and acidic residues" evidence="8">
    <location>
        <begin position="694"/>
        <end position="729"/>
    </location>
</feature>
<feature type="transmembrane region" description="Helical" evidence="9">
    <location>
        <begin position="790"/>
        <end position="813"/>
    </location>
</feature>
<keyword evidence="4" id="KW-0762">Sugar transport</keyword>
<dbReference type="InterPro" id="IPR044775">
    <property type="entry name" value="MFS_ERD6/Tret1-like"/>
</dbReference>
<feature type="transmembrane region" description="Helical" evidence="9">
    <location>
        <begin position="115"/>
        <end position="132"/>
    </location>
</feature>
<dbReference type="InterPro" id="IPR020846">
    <property type="entry name" value="MFS_dom"/>
</dbReference>
<feature type="transmembrane region" description="Helical" evidence="9">
    <location>
        <begin position="22"/>
        <end position="46"/>
    </location>
</feature>
<feature type="transmembrane region" description="Helical" evidence="9">
    <location>
        <begin position="209"/>
        <end position="226"/>
    </location>
</feature>
<dbReference type="InterPro" id="IPR003663">
    <property type="entry name" value="Sugar/inositol_transpt"/>
</dbReference>
<dbReference type="PANTHER" id="PTHR48021:SF86">
    <property type="entry name" value="FACILITATED TREHALOSE TRANSPORTER TRET1-1-LIKE PROTEIN"/>
    <property type="match status" value="1"/>
</dbReference>
<evidence type="ECO:0000256" key="1">
    <source>
        <dbReference type="ARBA" id="ARBA00004651"/>
    </source>
</evidence>
<dbReference type="Gene3D" id="1.20.1250.20">
    <property type="entry name" value="MFS general substrate transporter like domains"/>
    <property type="match status" value="3"/>
</dbReference>
<keyword evidence="11" id="KW-1185">Reference proteome</keyword>
<reference evidence="12" key="1">
    <citation type="submission" date="2025-08" db="UniProtKB">
        <authorList>
            <consortium name="RefSeq"/>
        </authorList>
    </citation>
    <scope>IDENTIFICATION</scope>
</reference>
<dbReference type="PaxDb" id="121845-A0A3Q0JAR1"/>
<evidence type="ECO:0000313" key="12">
    <source>
        <dbReference type="RefSeq" id="XP_026684043.1"/>
    </source>
</evidence>
<dbReference type="PANTHER" id="PTHR48021">
    <property type="match status" value="1"/>
</dbReference>
<feature type="transmembrane region" description="Helical" evidence="9">
    <location>
        <begin position="417"/>
        <end position="442"/>
    </location>
</feature>
<dbReference type="InterPro" id="IPR005829">
    <property type="entry name" value="Sugar_transporter_CS"/>
</dbReference>
<feature type="compositionally biased region" description="Basic and acidic residues" evidence="8">
    <location>
        <begin position="649"/>
        <end position="686"/>
    </location>
</feature>
<gene>
    <name evidence="12" type="primary">LOC103515606</name>
</gene>
<dbReference type="RefSeq" id="XP_026684043.1">
    <property type="nucleotide sequence ID" value="XM_026828242.1"/>
</dbReference>
<dbReference type="InterPro" id="IPR005828">
    <property type="entry name" value="MFS_sugar_transport-like"/>
</dbReference>
<organism evidence="11 12">
    <name type="scientific">Diaphorina citri</name>
    <name type="common">Asian citrus psyllid</name>
    <dbReference type="NCBI Taxonomy" id="121845"/>
    <lineage>
        <taxon>Eukaryota</taxon>
        <taxon>Metazoa</taxon>
        <taxon>Ecdysozoa</taxon>
        <taxon>Arthropoda</taxon>
        <taxon>Hexapoda</taxon>
        <taxon>Insecta</taxon>
        <taxon>Pterygota</taxon>
        <taxon>Neoptera</taxon>
        <taxon>Paraneoptera</taxon>
        <taxon>Hemiptera</taxon>
        <taxon>Sternorrhyncha</taxon>
        <taxon>Psylloidea</taxon>
        <taxon>Psyllidae</taxon>
        <taxon>Diaphorininae</taxon>
        <taxon>Diaphorina</taxon>
    </lineage>
</organism>
<evidence type="ECO:0000313" key="11">
    <source>
        <dbReference type="Proteomes" id="UP000079169"/>
    </source>
</evidence>
<dbReference type="SUPFAM" id="SSF103473">
    <property type="entry name" value="MFS general substrate transporter"/>
    <property type="match status" value="2"/>
</dbReference>
<dbReference type="InterPro" id="IPR013087">
    <property type="entry name" value="Znf_C2H2_type"/>
</dbReference>
<feature type="region of interest" description="Disordered" evidence="8">
    <location>
        <begin position="642"/>
        <end position="729"/>
    </location>
</feature>